<evidence type="ECO:0000313" key="2">
    <source>
        <dbReference type="EMBL" id="EXU74044.1"/>
    </source>
</evidence>
<dbReference type="AlphaFoldDB" id="A0A014M7G7"/>
<evidence type="ECO:0000259" key="1">
    <source>
        <dbReference type="PROSITE" id="PS51746"/>
    </source>
</evidence>
<dbReference type="CDD" id="cd00143">
    <property type="entry name" value="PP2Cc"/>
    <property type="match status" value="1"/>
</dbReference>
<dbReference type="Pfam" id="PF13672">
    <property type="entry name" value="PP2C_2"/>
    <property type="match status" value="1"/>
</dbReference>
<dbReference type="InterPro" id="IPR001932">
    <property type="entry name" value="PPM-type_phosphatase-like_dom"/>
</dbReference>
<accession>A0A014M7G7</accession>
<dbReference type="GO" id="GO:0004722">
    <property type="term" value="F:protein serine/threonine phosphatase activity"/>
    <property type="evidence" value="ECO:0007669"/>
    <property type="project" value="InterPro"/>
</dbReference>
<dbReference type="SMART" id="SM00332">
    <property type="entry name" value="PP2Cc"/>
    <property type="match status" value="1"/>
</dbReference>
<dbReference type="SMART" id="SM00331">
    <property type="entry name" value="PP2C_SIG"/>
    <property type="match status" value="1"/>
</dbReference>
<organism evidence="2 3">
    <name type="scientific">Erwinia mallotivora</name>
    <dbReference type="NCBI Taxonomy" id="69222"/>
    <lineage>
        <taxon>Bacteria</taxon>
        <taxon>Pseudomonadati</taxon>
        <taxon>Pseudomonadota</taxon>
        <taxon>Gammaproteobacteria</taxon>
        <taxon>Enterobacterales</taxon>
        <taxon>Erwiniaceae</taxon>
        <taxon>Erwinia</taxon>
    </lineage>
</organism>
<dbReference type="STRING" id="69222.BG55_19295"/>
<gene>
    <name evidence="2" type="ORF">BG55_19295</name>
</gene>
<feature type="domain" description="PPM-type phosphatase" evidence="1">
    <location>
        <begin position="4"/>
        <end position="236"/>
    </location>
</feature>
<dbReference type="Proteomes" id="UP000019918">
    <property type="component" value="Unassembled WGS sequence"/>
</dbReference>
<dbReference type="PANTHER" id="PTHR13832:SF827">
    <property type="entry name" value="PROTEIN PHOSPHATASE 1L"/>
    <property type="match status" value="1"/>
</dbReference>
<dbReference type="PANTHER" id="PTHR13832">
    <property type="entry name" value="PROTEIN PHOSPHATASE 2C"/>
    <property type="match status" value="1"/>
</dbReference>
<comment type="caution">
    <text evidence="2">The sequence shown here is derived from an EMBL/GenBank/DDBJ whole genome shotgun (WGS) entry which is preliminary data.</text>
</comment>
<dbReference type="Gene3D" id="3.60.40.10">
    <property type="entry name" value="PPM-type phosphatase domain"/>
    <property type="match status" value="1"/>
</dbReference>
<dbReference type="PATRIC" id="fig|69222.5.peg.3935"/>
<sequence>MNINYAATSQQGVRESNQDETGAVVGEHCACFLVCDGVAGTAGGQIAARIARDVLLSQLANDASIDSADTARWLENVDRAIRQAQRQMLNFSQMSTTLAALFIDRDAQQCWWAHAGDSRIYHFRRGFIDAVTRDHSLAQQLKDAGVDNTGINSNLLYNALGADGPLSATCSDVMPLEDGDAFLVCTDGFWSSLAPQEMEQALRMVNSPDEWLALMHTAINRSEKKEDNLSAVAVWIGSPQETTLLQQMSDSARFLPTRK</sequence>
<dbReference type="EMBL" id="JFHN01000068">
    <property type="protein sequence ID" value="EXU74044.1"/>
    <property type="molecule type" value="Genomic_DNA"/>
</dbReference>
<protein>
    <submittedName>
        <fullName evidence="2">PppA</fullName>
    </submittedName>
</protein>
<proteinExistence type="predicted"/>
<keyword evidence="3" id="KW-1185">Reference proteome</keyword>
<dbReference type="OrthoDB" id="9801841at2"/>
<dbReference type="InterPro" id="IPR036457">
    <property type="entry name" value="PPM-type-like_dom_sf"/>
</dbReference>
<dbReference type="PROSITE" id="PS51746">
    <property type="entry name" value="PPM_2"/>
    <property type="match status" value="1"/>
</dbReference>
<dbReference type="RefSeq" id="WP_034940418.1">
    <property type="nucleotide sequence ID" value="NZ_JFHN01000068.1"/>
</dbReference>
<dbReference type="SUPFAM" id="SSF81606">
    <property type="entry name" value="PP2C-like"/>
    <property type="match status" value="1"/>
</dbReference>
<reference evidence="2 3" key="1">
    <citation type="submission" date="2014-02" db="EMBL/GenBank/DDBJ databases">
        <title>Draft genome of Erwinia mallotivora strain BT-MARDI, a papaya dieback pathogen.</title>
        <authorList>
            <person name="Redzuan R."/>
            <person name="Abu Bakar N."/>
            <person name="Badrun R."/>
            <person name="Mohd Raih M.F."/>
            <person name="Rozano L."/>
            <person name="Mat Amin N."/>
        </authorList>
    </citation>
    <scope>NUCLEOTIDE SEQUENCE [LARGE SCALE GENOMIC DNA]</scope>
    <source>
        <strain evidence="2 3">BT-MARDI</strain>
    </source>
</reference>
<evidence type="ECO:0000313" key="3">
    <source>
        <dbReference type="Proteomes" id="UP000019918"/>
    </source>
</evidence>
<name>A0A014M7G7_9GAMM</name>
<dbReference type="InterPro" id="IPR015655">
    <property type="entry name" value="PP2C"/>
</dbReference>